<evidence type="ECO:0000313" key="1">
    <source>
        <dbReference type="EMBL" id="BAM06262.1"/>
    </source>
</evidence>
<organism evidence="1 2">
    <name type="scientific">Leptospirillum ferrooxidans (strain C2-3)</name>
    <dbReference type="NCBI Taxonomy" id="1162668"/>
    <lineage>
        <taxon>Bacteria</taxon>
        <taxon>Pseudomonadati</taxon>
        <taxon>Nitrospirota</taxon>
        <taxon>Nitrospiria</taxon>
        <taxon>Nitrospirales</taxon>
        <taxon>Nitrospiraceae</taxon>
        <taxon>Leptospirillum</taxon>
    </lineage>
</organism>
<evidence type="ECO:0000313" key="2">
    <source>
        <dbReference type="Proteomes" id="UP000007382"/>
    </source>
</evidence>
<dbReference type="Proteomes" id="UP000007382">
    <property type="component" value="Chromosome"/>
</dbReference>
<dbReference type="STRING" id="1162668.LFE_0546"/>
<protein>
    <submittedName>
        <fullName evidence="1">Uncharacterized protein</fullName>
    </submittedName>
</protein>
<dbReference type="EMBL" id="AP012342">
    <property type="protein sequence ID" value="BAM06262.1"/>
    <property type="molecule type" value="Genomic_DNA"/>
</dbReference>
<proteinExistence type="predicted"/>
<name>I0ILW3_LEPFC</name>
<sequence>MKTFFLKLGKGLVWVGSLLCLSGVVAFAGENELSPPPLAPPMLGLDGPYLGTEQVLRVDGEKLPIIRGKIGYDSVLLFPGKNVRKIFLGGYSWSGSSENIAGEGVVILDPPYSPPVDSNLVVVFKRGVSIFQLKTVDPNKPFMARTVVLFEGEEKDQRPK</sequence>
<dbReference type="RefSeq" id="WP_014448754.1">
    <property type="nucleotide sequence ID" value="NC_017094.1"/>
</dbReference>
<dbReference type="KEGG" id="lfc:LFE_0546"/>
<dbReference type="HOGENOM" id="CLU_1650041_0_0_0"/>
<dbReference type="AlphaFoldDB" id="I0ILW3"/>
<keyword evidence="2" id="KW-1185">Reference proteome</keyword>
<accession>I0ILW3</accession>
<reference evidence="2" key="2">
    <citation type="submission" date="2012-03" db="EMBL/GenBank/DDBJ databases">
        <title>The complete genome sequence of the pioneer microbe on fresh volcanic deposit, Leptospirillum ferrooxidans strain C2-3.</title>
        <authorList>
            <person name="Fujimura R."/>
            <person name="Sato Y."/>
            <person name="Nishizawa T."/>
            <person name="Nanba K."/>
            <person name="Oshima K."/>
            <person name="Hattori M."/>
            <person name="Kamijo T."/>
            <person name="Ohta H."/>
        </authorList>
    </citation>
    <scope>NUCLEOTIDE SEQUENCE [LARGE SCALE GENOMIC DNA]</scope>
    <source>
        <strain evidence="2">C2-3</strain>
    </source>
</reference>
<dbReference type="PATRIC" id="fig|1162668.3.peg.642"/>
<reference evidence="1 2" key="1">
    <citation type="journal article" date="2012" name="J. Bacteriol.">
        <title>Complete Genome Sequence of Leptospirillum ferrooxidans Strain C2-3, Isolated from a Fresh Volcanic Ash Deposit on the Island of Miyake, Japan.</title>
        <authorList>
            <person name="Fujimura R."/>
            <person name="Sato Y."/>
            <person name="Nishizawa T."/>
            <person name="Oshima K."/>
            <person name="Kim S.-W."/>
            <person name="Hattori M."/>
            <person name="Kamijo T."/>
            <person name="Ohta H."/>
        </authorList>
    </citation>
    <scope>NUCLEOTIDE SEQUENCE [LARGE SCALE GENOMIC DNA]</scope>
    <source>
        <strain evidence="1 2">C2-3</strain>
    </source>
</reference>
<gene>
    <name evidence="1" type="ordered locus">LFE_0546</name>
</gene>